<comment type="caution">
    <text evidence="8">The sequence shown here is derived from an EMBL/GenBank/DDBJ whole genome shotgun (WGS) entry which is preliminary data.</text>
</comment>
<feature type="transmembrane region" description="Helical" evidence="6">
    <location>
        <begin position="21"/>
        <end position="39"/>
    </location>
</feature>
<protein>
    <recommendedName>
        <fullName evidence="7">Integral membrane bound transporter domain-containing protein</fullName>
    </recommendedName>
</protein>
<keyword evidence="4 6" id="KW-0472">Membrane</keyword>
<evidence type="ECO:0000259" key="7">
    <source>
        <dbReference type="Pfam" id="PF13515"/>
    </source>
</evidence>
<organism evidence="8 9">
    <name type="scientific">Nocardioides pini</name>
    <dbReference type="NCBI Taxonomy" id="2975053"/>
    <lineage>
        <taxon>Bacteria</taxon>
        <taxon>Bacillati</taxon>
        <taxon>Actinomycetota</taxon>
        <taxon>Actinomycetes</taxon>
        <taxon>Propionibacteriales</taxon>
        <taxon>Nocardioidaceae</taxon>
        <taxon>Nocardioides</taxon>
    </lineage>
</organism>
<dbReference type="InterPro" id="IPR049453">
    <property type="entry name" value="Memb_transporter_dom"/>
</dbReference>
<keyword evidence="3 6" id="KW-1133">Transmembrane helix</keyword>
<feature type="compositionally biased region" description="Basic residues" evidence="5">
    <location>
        <begin position="178"/>
        <end position="190"/>
    </location>
</feature>
<accession>A0ABT4C994</accession>
<evidence type="ECO:0000256" key="1">
    <source>
        <dbReference type="ARBA" id="ARBA00004141"/>
    </source>
</evidence>
<evidence type="ECO:0000256" key="3">
    <source>
        <dbReference type="ARBA" id="ARBA00022989"/>
    </source>
</evidence>
<evidence type="ECO:0000256" key="5">
    <source>
        <dbReference type="SAM" id="MobiDB-lite"/>
    </source>
</evidence>
<evidence type="ECO:0000256" key="4">
    <source>
        <dbReference type="ARBA" id="ARBA00023136"/>
    </source>
</evidence>
<feature type="transmembrane region" description="Helical" evidence="6">
    <location>
        <begin position="123"/>
        <end position="141"/>
    </location>
</feature>
<sequence length="190" mass="20062">MNYMRNRIQIRSAAVAWFRRHPTLVLSFKASLAAGLAWVVVHPLGGVANDYPYYAPLGAVIATSATLARSVRDTVQALTAIGLGAGVALLAQTPPLPQLAALVLAAGVGVAVGSWHRLGRRSSWVPVTALFVLLVGDAHPWHYALGYAGLTALGALVGIAVDASVPQRAKARRDAGHGRPRRPHPARSRH</sequence>
<gene>
    <name evidence="8" type="ORF">NYO98_04565</name>
</gene>
<feature type="region of interest" description="Disordered" evidence="5">
    <location>
        <begin position="169"/>
        <end position="190"/>
    </location>
</feature>
<feature type="transmembrane region" description="Helical" evidence="6">
    <location>
        <begin position="99"/>
        <end position="116"/>
    </location>
</feature>
<keyword evidence="9" id="KW-1185">Reference proteome</keyword>
<feature type="domain" description="Integral membrane bound transporter" evidence="7">
    <location>
        <begin position="36"/>
        <end position="161"/>
    </location>
</feature>
<evidence type="ECO:0000313" key="9">
    <source>
        <dbReference type="Proteomes" id="UP001074726"/>
    </source>
</evidence>
<reference evidence="8" key="1">
    <citation type="submission" date="2022-08" db="EMBL/GenBank/DDBJ databases">
        <title>Genome sequencing of Nocardioides sp. STR2.</title>
        <authorList>
            <person name="So Y."/>
        </authorList>
    </citation>
    <scope>NUCLEOTIDE SEQUENCE</scope>
    <source>
        <strain evidence="8">STR2</strain>
    </source>
</reference>
<dbReference type="Proteomes" id="UP001074726">
    <property type="component" value="Unassembled WGS sequence"/>
</dbReference>
<evidence type="ECO:0000313" key="8">
    <source>
        <dbReference type="EMBL" id="MCY4725543.1"/>
    </source>
</evidence>
<dbReference type="RefSeq" id="WP_268110341.1">
    <property type="nucleotide sequence ID" value="NZ_JAPPUX010000001.1"/>
</dbReference>
<evidence type="ECO:0000256" key="6">
    <source>
        <dbReference type="SAM" id="Phobius"/>
    </source>
</evidence>
<feature type="transmembrane region" description="Helical" evidence="6">
    <location>
        <begin position="147"/>
        <end position="165"/>
    </location>
</feature>
<dbReference type="Pfam" id="PF13515">
    <property type="entry name" value="FUSC_2"/>
    <property type="match status" value="1"/>
</dbReference>
<comment type="subcellular location">
    <subcellularLocation>
        <location evidence="1">Membrane</location>
        <topology evidence="1">Multi-pass membrane protein</topology>
    </subcellularLocation>
</comment>
<name>A0ABT4C994_9ACTN</name>
<keyword evidence="2 6" id="KW-0812">Transmembrane</keyword>
<evidence type="ECO:0000256" key="2">
    <source>
        <dbReference type="ARBA" id="ARBA00022692"/>
    </source>
</evidence>
<dbReference type="EMBL" id="JAPPUX010000001">
    <property type="protein sequence ID" value="MCY4725543.1"/>
    <property type="molecule type" value="Genomic_DNA"/>
</dbReference>
<proteinExistence type="predicted"/>